<sequence length="150" mass="15011">MHSITKGLLAGAVGTLALDVVTYTDMLVRGRPSSGIPAQVADRLARRASVPLGDGAARDARAQGAGALMGYGTGVAAGAAYGLLLRGRPPLPNPVAGPLLGAAVMAGANGPATALRLTDPTTWDTASWLSDIVPHLVYGLTAAAVYRALG</sequence>
<name>A0ABP9KJ36_9ACTN</name>
<keyword evidence="2" id="KW-1185">Reference proteome</keyword>
<proteinExistence type="predicted"/>
<evidence type="ECO:0000313" key="2">
    <source>
        <dbReference type="Proteomes" id="UP001500124"/>
    </source>
</evidence>
<dbReference type="Proteomes" id="UP001500124">
    <property type="component" value="Unassembled WGS sequence"/>
</dbReference>
<evidence type="ECO:0008006" key="3">
    <source>
        <dbReference type="Google" id="ProtNLM"/>
    </source>
</evidence>
<gene>
    <name evidence="1" type="ORF">GCM10023336_35330</name>
</gene>
<evidence type="ECO:0000313" key="1">
    <source>
        <dbReference type="EMBL" id="GAA5059521.1"/>
    </source>
</evidence>
<comment type="caution">
    <text evidence="1">The sequence shown here is derived from an EMBL/GenBank/DDBJ whole genome shotgun (WGS) entry which is preliminary data.</text>
</comment>
<accession>A0ABP9KJ36</accession>
<protein>
    <recommendedName>
        <fullName evidence="3">DUF1440 domain-containing protein</fullName>
    </recommendedName>
</protein>
<dbReference type="EMBL" id="BAABKC010000049">
    <property type="protein sequence ID" value="GAA5059521.1"/>
    <property type="molecule type" value="Genomic_DNA"/>
</dbReference>
<dbReference type="RefSeq" id="WP_176147818.1">
    <property type="nucleotide sequence ID" value="NZ_BAABKC010000049.1"/>
</dbReference>
<reference evidence="2" key="1">
    <citation type="journal article" date="2019" name="Int. J. Syst. Evol. Microbiol.">
        <title>The Global Catalogue of Microorganisms (GCM) 10K type strain sequencing project: providing services to taxonomists for standard genome sequencing and annotation.</title>
        <authorList>
            <consortium name="The Broad Institute Genomics Platform"/>
            <consortium name="The Broad Institute Genome Sequencing Center for Infectious Disease"/>
            <person name="Wu L."/>
            <person name="Ma J."/>
        </authorList>
    </citation>
    <scope>NUCLEOTIDE SEQUENCE [LARGE SCALE GENOMIC DNA]</scope>
    <source>
        <strain evidence="2">JCM 18410</strain>
    </source>
</reference>
<organism evidence="1 2">
    <name type="scientific">Streptomyces similanensis</name>
    <dbReference type="NCBI Taxonomy" id="1274988"/>
    <lineage>
        <taxon>Bacteria</taxon>
        <taxon>Bacillati</taxon>
        <taxon>Actinomycetota</taxon>
        <taxon>Actinomycetes</taxon>
        <taxon>Kitasatosporales</taxon>
        <taxon>Streptomycetaceae</taxon>
        <taxon>Streptomyces</taxon>
    </lineage>
</organism>